<dbReference type="EMBL" id="SCFB01000006">
    <property type="protein sequence ID" value="RZI45820.1"/>
    <property type="molecule type" value="Genomic_DNA"/>
</dbReference>
<dbReference type="Gene3D" id="3.90.1640.30">
    <property type="match status" value="1"/>
</dbReference>
<accession>A0A4Q7DHK1</accession>
<reference evidence="9 10" key="1">
    <citation type="submission" date="2018-10" db="EMBL/GenBank/DDBJ databases">
        <title>An updated phylogeny of the Alphaproteobacteria reveals that the parasitic Rickettsiales and Holosporales have independent origins.</title>
        <authorList>
            <person name="Munoz-Gomez S.A."/>
            <person name="Hess S."/>
            <person name="Burger G."/>
            <person name="Lang B.F."/>
            <person name="Susko E."/>
            <person name="Slamovits C.H."/>
            <person name="Roger A.J."/>
        </authorList>
    </citation>
    <scope>NUCLEOTIDE SEQUENCE [LARGE SCALE GENOMIC DNA]</scope>
    <source>
        <strain evidence="9">HOLO01</strain>
    </source>
</reference>
<evidence type="ECO:0000259" key="7">
    <source>
        <dbReference type="Pfam" id="PF02272"/>
    </source>
</evidence>
<sequence>MANDPFLSATGKKWELPKGDERLIMALTQRYQLPDIICRLLVNRGITLETAESYLRPKLMTLMPDPSCLLDMAKAVDRVIDALVKRQKIVVYGDYDVDGACASALLRQYFRHINWPIDLYIPDRIEEGYGANTQALEDLHKKGAQLVLMVDCGTTAFEPLSRARDLGLDVIIFDHHTAEPKLPPVAALVNPNRLDQDAATTAQLGHLCAAGVTYLFLVALQRALRQQNWFVENSVAEPNLLQFLDLVALATVCDVMPLTGLNRGFVTQGLKVLHQRQNLGLRVLADVAGVGEAMTTYHLGFVLGPRINAGGRVGKSDLGSRLLTSVDGLQSKDLASQLHALNLERQAIEKGVLEQAIEQVEALDLVKNPVLLVSGQGWHPGVIGIVASRLKERYNRPACVVGFDGDHGKGSGRSVSGVCLGTAMHVAVHQDLLEKGGGHAMAAGFSVHKSKYDAFYDFLNQHLGKHLQNYAPTLRLDGYLSVGGLTPEFLEVLQRLEPYGQGNASPRFAFSPVNIGYLDTVGENHLRCQITDQSGNRLKAMAFRSKDTLLGDYLQKAFLEKRLIQVAGTIHLNTWLGNQQITLYIDDAMDA</sequence>
<dbReference type="Proteomes" id="UP000293550">
    <property type="component" value="Unassembled WGS sequence"/>
</dbReference>
<evidence type="ECO:0000259" key="8">
    <source>
        <dbReference type="Pfam" id="PF17768"/>
    </source>
</evidence>
<dbReference type="InterPro" id="IPR001667">
    <property type="entry name" value="DDH_dom"/>
</dbReference>
<evidence type="ECO:0000256" key="2">
    <source>
        <dbReference type="ARBA" id="ARBA00019841"/>
    </source>
</evidence>
<dbReference type="GO" id="GO:0006281">
    <property type="term" value="P:DNA repair"/>
    <property type="evidence" value="ECO:0007669"/>
    <property type="project" value="InterPro"/>
</dbReference>
<dbReference type="NCBIfam" id="TIGR00644">
    <property type="entry name" value="recJ"/>
    <property type="match status" value="1"/>
</dbReference>
<proteinExistence type="inferred from homology"/>
<keyword evidence="4" id="KW-0378">Hydrolase</keyword>
<dbReference type="PANTHER" id="PTHR30255:SF2">
    <property type="entry name" value="SINGLE-STRANDED-DNA-SPECIFIC EXONUCLEASE RECJ"/>
    <property type="match status" value="1"/>
</dbReference>
<evidence type="ECO:0000256" key="5">
    <source>
        <dbReference type="ARBA" id="ARBA00022839"/>
    </source>
</evidence>
<protein>
    <recommendedName>
        <fullName evidence="2">Single-stranded-DNA-specific exonuclease RecJ</fullName>
    </recommendedName>
</protein>
<evidence type="ECO:0000256" key="4">
    <source>
        <dbReference type="ARBA" id="ARBA00022801"/>
    </source>
</evidence>
<dbReference type="AlphaFoldDB" id="A0A4Q7DHK1"/>
<gene>
    <name evidence="9" type="primary">recJ</name>
    <name evidence="9" type="ORF">EQU50_05135</name>
</gene>
<dbReference type="InterPro" id="IPR004610">
    <property type="entry name" value="RecJ"/>
</dbReference>
<evidence type="ECO:0000313" key="10">
    <source>
        <dbReference type="Proteomes" id="UP000293550"/>
    </source>
</evidence>
<comment type="caution">
    <text evidence="9">The sequence shown here is derived from an EMBL/GenBank/DDBJ whole genome shotgun (WGS) entry which is preliminary data.</text>
</comment>
<dbReference type="Pfam" id="PF01368">
    <property type="entry name" value="DHH"/>
    <property type="match status" value="1"/>
</dbReference>
<dbReference type="PANTHER" id="PTHR30255">
    <property type="entry name" value="SINGLE-STRANDED-DNA-SPECIFIC EXONUCLEASE RECJ"/>
    <property type="match status" value="1"/>
</dbReference>
<dbReference type="GO" id="GO:0008409">
    <property type="term" value="F:5'-3' exonuclease activity"/>
    <property type="evidence" value="ECO:0007669"/>
    <property type="project" value="InterPro"/>
</dbReference>
<dbReference type="Pfam" id="PF02272">
    <property type="entry name" value="DHHA1"/>
    <property type="match status" value="1"/>
</dbReference>
<dbReference type="Gene3D" id="3.10.310.30">
    <property type="match status" value="1"/>
</dbReference>
<dbReference type="InterPro" id="IPR038763">
    <property type="entry name" value="DHH_sf"/>
</dbReference>
<evidence type="ECO:0000256" key="3">
    <source>
        <dbReference type="ARBA" id="ARBA00022722"/>
    </source>
</evidence>
<feature type="domain" description="DHHA1" evidence="7">
    <location>
        <begin position="370"/>
        <end position="463"/>
    </location>
</feature>
<feature type="domain" description="DDH" evidence="6">
    <location>
        <begin position="88"/>
        <end position="232"/>
    </location>
</feature>
<dbReference type="GO" id="GO:0003676">
    <property type="term" value="F:nucleic acid binding"/>
    <property type="evidence" value="ECO:0007669"/>
    <property type="project" value="InterPro"/>
</dbReference>
<keyword evidence="5 9" id="KW-0269">Exonuclease</keyword>
<dbReference type="RefSeq" id="WP_130154074.1">
    <property type="nucleotide sequence ID" value="NZ_SCFB01000006.1"/>
</dbReference>
<evidence type="ECO:0000313" key="9">
    <source>
        <dbReference type="EMBL" id="RZI45820.1"/>
    </source>
</evidence>
<dbReference type="OrthoDB" id="9809852at2"/>
<keyword evidence="10" id="KW-1185">Reference proteome</keyword>
<dbReference type="InterPro" id="IPR003156">
    <property type="entry name" value="DHHA1_dom"/>
</dbReference>
<evidence type="ECO:0000259" key="6">
    <source>
        <dbReference type="Pfam" id="PF01368"/>
    </source>
</evidence>
<organism evidence="9 10">
    <name type="scientific">Candidatus Finniella inopinata</name>
    <dbReference type="NCBI Taxonomy" id="1696036"/>
    <lineage>
        <taxon>Bacteria</taxon>
        <taxon>Pseudomonadati</taxon>
        <taxon>Pseudomonadota</taxon>
        <taxon>Alphaproteobacteria</taxon>
        <taxon>Holosporales</taxon>
        <taxon>Candidatus Paracaedibacteraceae</taxon>
        <taxon>Candidatus Finniella</taxon>
    </lineage>
</organism>
<dbReference type="SUPFAM" id="SSF64182">
    <property type="entry name" value="DHH phosphoesterases"/>
    <property type="match status" value="1"/>
</dbReference>
<feature type="domain" description="RecJ OB" evidence="8">
    <location>
        <begin position="477"/>
        <end position="587"/>
    </location>
</feature>
<evidence type="ECO:0000256" key="1">
    <source>
        <dbReference type="ARBA" id="ARBA00005915"/>
    </source>
</evidence>
<keyword evidence="3" id="KW-0540">Nuclease</keyword>
<dbReference type="InterPro" id="IPR041122">
    <property type="entry name" value="RecJ_OB"/>
</dbReference>
<name>A0A4Q7DHK1_9PROT</name>
<dbReference type="Pfam" id="PF17768">
    <property type="entry name" value="RecJ_OB"/>
    <property type="match status" value="1"/>
</dbReference>
<comment type="similarity">
    <text evidence="1">Belongs to the RecJ family.</text>
</comment>
<dbReference type="InterPro" id="IPR051673">
    <property type="entry name" value="SSDNA_exonuclease_RecJ"/>
</dbReference>
<dbReference type="GO" id="GO:0006310">
    <property type="term" value="P:DNA recombination"/>
    <property type="evidence" value="ECO:0007669"/>
    <property type="project" value="InterPro"/>
</dbReference>